<reference evidence="4 5" key="1">
    <citation type="submission" date="2018-06" db="EMBL/GenBank/DDBJ databases">
        <title>Sphaerisporangium craniellae sp. nov., isolated from a marine sponge in the South China Sea.</title>
        <authorList>
            <person name="Li L."/>
        </authorList>
    </citation>
    <scope>NUCLEOTIDE SEQUENCE [LARGE SCALE GENOMIC DNA]</scope>
    <source>
        <strain evidence="4 5">CCTCC AA 208026</strain>
    </source>
</reference>
<keyword evidence="1" id="KW-0479">Metal-binding</keyword>
<evidence type="ECO:0000256" key="2">
    <source>
        <dbReference type="SAM" id="SignalP"/>
    </source>
</evidence>
<name>A0A367FSE1_9ACTN</name>
<dbReference type="PANTHER" id="PTHR10127">
    <property type="entry name" value="DISCOIDIN, CUB, EGF, LAMININ , AND ZINC METALLOPROTEASE DOMAIN CONTAINING"/>
    <property type="match status" value="1"/>
</dbReference>
<feature type="chain" id="PRO_5016702459" description="Peptidase M12A domain-containing protein" evidence="2">
    <location>
        <begin position="24"/>
        <end position="315"/>
    </location>
</feature>
<feature type="signal peptide" evidence="2">
    <location>
        <begin position="1"/>
        <end position="23"/>
    </location>
</feature>
<dbReference type="PANTHER" id="PTHR10127:SF883">
    <property type="entry name" value="ZINC METALLOPROTEINASE NAS-8"/>
    <property type="match status" value="1"/>
</dbReference>
<dbReference type="GO" id="GO:0004222">
    <property type="term" value="F:metalloendopeptidase activity"/>
    <property type="evidence" value="ECO:0007669"/>
    <property type="project" value="UniProtKB-UniRule"/>
</dbReference>
<dbReference type="GO" id="GO:0006508">
    <property type="term" value="P:proteolysis"/>
    <property type="evidence" value="ECO:0007669"/>
    <property type="project" value="UniProtKB-KW"/>
</dbReference>
<dbReference type="PRINTS" id="PR00480">
    <property type="entry name" value="ASTACIN"/>
</dbReference>
<comment type="cofactor">
    <cofactor evidence="1">
        <name>Zn(2+)</name>
        <dbReference type="ChEBI" id="CHEBI:29105"/>
    </cofactor>
    <text evidence="1">Binds 1 zinc ion per subunit.</text>
</comment>
<keyword evidence="2" id="KW-0732">Signal</keyword>
<keyword evidence="5" id="KW-1185">Reference proteome</keyword>
<feature type="binding site" evidence="1">
    <location>
        <position position="225"/>
    </location>
    <ligand>
        <name>Zn(2+)</name>
        <dbReference type="ChEBI" id="CHEBI:29105"/>
        <note>catalytic</note>
    </ligand>
</feature>
<evidence type="ECO:0000256" key="1">
    <source>
        <dbReference type="PROSITE-ProRule" id="PRU01211"/>
    </source>
</evidence>
<dbReference type="Proteomes" id="UP000253094">
    <property type="component" value="Unassembled WGS sequence"/>
</dbReference>
<keyword evidence="1" id="KW-0862">Zinc</keyword>
<feature type="domain" description="Peptidase M12A" evidence="3">
    <location>
        <begin position="124"/>
        <end position="315"/>
    </location>
</feature>
<organism evidence="4 5">
    <name type="scientific">Sphaerisporangium album</name>
    <dbReference type="NCBI Taxonomy" id="509200"/>
    <lineage>
        <taxon>Bacteria</taxon>
        <taxon>Bacillati</taxon>
        <taxon>Actinomycetota</taxon>
        <taxon>Actinomycetes</taxon>
        <taxon>Streptosporangiales</taxon>
        <taxon>Streptosporangiaceae</taxon>
        <taxon>Sphaerisporangium</taxon>
    </lineage>
</organism>
<dbReference type="SUPFAM" id="SSF55486">
    <property type="entry name" value="Metalloproteases ('zincins'), catalytic domain"/>
    <property type="match status" value="1"/>
</dbReference>
<protein>
    <recommendedName>
        <fullName evidence="3">Peptidase M12A domain-containing protein</fullName>
    </recommendedName>
</protein>
<keyword evidence="1" id="KW-0645">Protease</keyword>
<gene>
    <name evidence="4" type="ORF">DQ384_01960</name>
</gene>
<dbReference type="Gene3D" id="3.40.390.10">
    <property type="entry name" value="Collagenase (Catalytic Domain)"/>
    <property type="match status" value="1"/>
</dbReference>
<accession>A0A367FSE1</accession>
<dbReference type="OrthoDB" id="3669864at2"/>
<dbReference type="RefSeq" id="WP_114026885.1">
    <property type="nucleotide sequence ID" value="NZ_QOIL01000001.1"/>
</dbReference>
<evidence type="ECO:0000259" key="3">
    <source>
        <dbReference type="PROSITE" id="PS51864"/>
    </source>
</evidence>
<dbReference type="SMART" id="SM00235">
    <property type="entry name" value="ZnMc"/>
    <property type="match status" value="1"/>
</dbReference>
<keyword evidence="1" id="KW-0482">Metalloprotease</keyword>
<feature type="active site" evidence="1">
    <location>
        <position position="216"/>
    </location>
</feature>
<dbReference type="CDD" id="cd04280">
    <property type="entry name" value="ZnMc_astacin_like"/>
    <property type="match status" value="1"/>
</dbReference>
<keyword evidence="1" id="KW-0378">Hydrolase</keyword>
<comment type="caution">
    <text evidence="4">The sequence shown here is derived from an EMBL/GenBank/DDBJ whole genome shotgun (WGS) entry which is preliminary data.</text>
</comment>
<dbReference type="InterPro" id="IPR001506">
    <property type="entry name" value="Peptidase_M12A"/>
</dbReference>
<sequence>MRIFVILAIALSGLATGVPTASAEDDPFDAVWQQQTEHPPLSITIPDVSGQPYTVGYVDIDGYAVTEGDIVIGTPGDAASGKIRLPGMFPKVTDVPPPTPDGVPVPFAEVPARSRDCRVADAGTATTQAGALWPDRKVPFVLSPQLPAAARTAVEEAMKDFHTRTCVRFVPRTTEESYLNIVQGNGCYSYVGRAGAVGQELSIGPGCEHKGIAIHELMHALGFYHEHSRSDRDGAVTVHLENVISGYESQFRKLDLPQNRLFGTLDYDSVMLYGRKFFSRNGQDTLVPALPVAIGQRKGFSQADLAAVRGLYGCP</sequence>
<dbReference type="AlphaFoldDB" id="A0A367FSE1"/>
<evidence type="ECO:0000313" key="4">
    <source>
        <dbReference type="EMBL" id="RCG33221.1"/>
    </source>
</evidence>
<comment type="caution">
    <text evidence="1">Lacks conserved residue(s) required for the propagation of feature annotation.</text>
</comment>
<feature type="binding site" evidence="1">
    <location>
        <position position="219"/>
    </location>
    <ligand>
        <name>Zn(2+)</name>
        <dbReference type="ChEBI" id="CHEBI:29105"/>
        <note>catalytic</note>
    </ligand>
</feature>
<dbReference type="PROSITE" id="PS51864">
    <property type="entry name" value="ASTACIN"/>
    <property type="match status" value="1"/>
</dbReference>
<dbReference type="InterPro" id="IPR006026">
    <property type="entry name" value="Peptidase_Metallo"/>
</dbReference>
<evidence type="ECO:0000313" key="5">
    <source>
        <dbReference type="Proteomes" id="UP000253094"/>
    </source>
</evidence>
<dbReference type="EMBL" id="QOIL01000001">
    <property type="protein sequence ID" value="RCG33221.1"/>
    <property type="molecule type" value="Genomic_DNA"/>
</dbReference>
<dbReference type="GO" id="GO:0008270">
    <property type="term" value="F:zinc ion binding"/>
    <property type="evidence" value="ECO:0007669"/>
    <property type="project" value="UniProtKB-UniRule"/>
</dbReference>
<dbReference type="Pfam" id="PF01400">
    <property type="entry name" value="Astacin"/>
    <property type="match status" value="1"/>
</dbReference>
<feature type="binding site" evidence="1">
    <location>
        <position position="215"/>
    </location>
    <ligand>
        <name>Zn(2+)</name>
        <dbReference type="ChEBI" id="CHEBI:29105"/>
        <note>catalytic</note>
    </ligand>
</feature>
<dbReference type="InterPro" id="IPR034035">
    <property type="entry name" value="Astacin-like_dom"/>
</dbReference>
<proteinExistence type="predicted"/>
<dbReference type="InterPro" id="IPR024079">
    <property type="entry name" value="MetalloPept_cat_dom_sf"/>
</dbReference>